<keyword evidence="1" id="KW-0175">Coiled coil</keyword>
<keyword evidence="4" id="KW-1185">Reference proteome</keyword>
<dbReference type="AlphaFoldDB" id="X6LRG8"/>
<organism evidence="3 4">
    <name type="scientific">Reticulomyxa filosa</name>
    <dbReference type="NCBI Taxonomy" id="46433"/>
    <lineage>
        <taxon>Eukaryota</taxon>
        <taxon>Sar</taxon>
        <taxon>Rhizaria</taxon>
        <taxon>Retaria</taxon>
        <taxon>Foraminifera</taxon>
        <taxon>Monothalamids</taxon>
        <taxon>Reticulomyxidae</taxon>
        <taxon>Reticulomyxa</taxon>
    </lineage>
</organism>
<gene>
    <name evidence="3" type="ORF">RFI_33411</name>
</gene>
<keyword evidence="2" id="KW-1133">Transmembrane helix</keyword>
<sequence>MKENYEAQLKAFESLLATHGSKMFSVCNVYLMYYILFFCVCPNAKSKHDACFDRHTNNWICNEKDKVNSGAINNEEIETIKQGMEDQLRKFQQQQIEHEKLQKSLQILKLDNASEMQQMLIVTNEQLAKKDDELLRQRWVVQ</sequence>
<keyword evidence="2" id="KW-0472">Membrane</keyword>
<evidence type="ECO:0000313" key="3">
    <source>
        <dbReference type="EMBL" id="ETO03991.1"/>
    </source>
</evidence>
<feature type="non-terminal residue" evidence="3">
    <location>
        <position position="142"/>
    </location>
</feature>
<keyword evidence="2" id="KW-0812">Transmembrane</keyword>
<accession>X6LRG8</accession>
<dbReference type="EMBL" id="ASPP01030969">
    <property type="protein sequence ID" value="ETO03991.1"/>
    <property type="molecule type" value="Genomic_DNA"/>
</dbReference>
<evidence type="ECO:0000256" key="1">
    <source>
        <dbReference type="SAM" id="Coils"/>
    </source>
</evidence>
<name>X6LRG8_RETFI</name>
<protein>
    <submittedName>
        <fullName evidence="3">Uncharacterized protein</fullName>
    </submittedName>
</protein>
<feature type="transmembrane region" description="Helical" evidence="2">
    <location>
        <begin position="23"/>
        <end position="44"/>
    </location>
</feature>
<dbReference type="Proteomes" id="UP000023152">
    <property type="component" value="Unassembled WGS sequence"/>
</dbReference>
<evidence type="ECO:0000313" key="4">
    <source>
        <dbReference type="Proteomes" id="UP000023152"/>
    </source>
</evidence>
<reference evidence="3 4" key="1">
    <citation type="journal article" date="2013" name="Curr. Biol.">
        <title>The Genome of the Foraminiferan Reticulomyxa filosa.</title>
        <authorList>
            <person name="Glockner G."/>
            <person name="Hulsmann N."/>
            <person name="Schleicher M."/>
            <person name="Noegel A.A."/>
            <person name="Eichinger L."/>
            <person name="Gallinger C."/>
            <person name="Pawlowski J."/>
            <person name="Sierra R."/>
            <person name="Euteneuer U."/>
            <person name="Pillet L."/>
            <person name="Moustafa A."/>
            <person name="Platzer M."/>
            <person name="Groth M."/>
            <person name="Szafranski K."/>
            <person name="Schliwa M."/>
        </authorList>
    </citation>
    <scope>NUCLEOTIDE SEQUENCE [LARGE SCALE GENOMIC DNA]</scope>
</reference>
<evidence type="ECO:0000256" key="2">
    <source>
        <dbReference type="SAM" id="Phobius"/>
    </source>
</evidence>
<comment type="caution">
    <text evidence="3">The sequence shown here is derived from an EMBL/GenBank/DDBJ whole genome shotgun (WGS) entry which is preliminary data.</text>
</comment>
<proteinExistence type="predicted"/>
<feature type="coiled-coil region" evidence="1">
    <location>
        <begin position="74"/>
        <end position="111"/>
    </location>
</feature>